<reference evidence="10 11" key="1">
    <citation type="submission" date="2016-09" db="EMBL/GenBank/DDBJ databases">
        <authorList>
            <person name="Capua I."/>
            <person name="De Benedictis P."/>
            <person name="Joannis T."/>
            <person name="Lombin L.H."/>
            <person name="Cattoli G."/>
        </authorList>
    </citation>
    <scope>NUCLEOTIDE SEQUENCE [LARGE SCALE GENOMIC DNA]</scope>
    <source>
        <strain evidence="10 11">NIO-1002</strain>
    </source>
</reference>
<keyword evidence="5" id="KW-0804">Transcription</keyword>
<keyword evidence="4 7" id="KW-0238">DNA-binding</keyword>
<evidence type="ECO:0000256" key="5">
    <source>
        <dbReference type="ARBA" id="ARBA00023163"/>
    </source>
</evidence>
<dbReference type="InterPro" id="IPR039420">
    <property type="entry name" value="WalR-like"/>
</dbReference>
<dbReference type="Gene3D" id="1.10.10.10">
    <property type="entry name" value="Winged helix-like DNA-binding domain superfamily/Winged helix DNA-binding domain"/>
    <property type="match status" value="1"/>
</dbReference>
<dbReference type="Pfam" id="PF00486">
    <property type="entry name" value="Trans_reg_C"/>
    <property type="match status" value="1"/>
</dbReference>
<feature type="modified residue" description="4-aspartylphosphate" evidence="6">
    <location>
        <position position="106"/>
    </location>
</feature>
<dbReference type="EMBL" id="FMYG01000002">
    <property type="protein sequence ID" value="SDB94571.1"/>
    <property type="molecule type" value="Genomic_DNA"/>
</dbReference>
<proteinExistence type="predicted"/>
<evidence type="ECO:0000256" key="2">
    <source>
        <dbReference type="ARBA" id="ARBA00023012"/>
    </source>
</evidence>
<evidence type="ECO:0000256" key="4">
    <source>
        <dbReference type="ARBA" id="ARBA00023125"/>
    </source>
</evidence>
<dbReference type="InterPro" id="IPR001867">
    <property type="entry name" value="OmpR/PhoB-type_DNA-bd"/>
</dbReference>
<dbReference type="PANTHER" id="PTHR48111">
    <property type="entry name" value="REGULATOR OF RPOS"/>
    <property type="match status" value="1"/>
</dbReference>
<evidence type="ECO:0000256" key="7">
    <source>
        <dbReference type="PROSITE-ProRule" id="PRU01091"/>
    </source>
</evidence>
<evidence type="ECO:0000256" key="1">
    <source>
        <dbReference type="ARBA" id="ARBA00022553"/>
    </source>
</evidence>
<dbReference type="Proteomes" id="UP000183203">
    <property type="component" value="Unassembled WGS sequence"/>
</dbReference>
<dbReference type="CDD" id="cd00383">
    <property type="entry name" value="trans_reg_C"/>
    <property type="match status" value="1"/>
</dbReference>
<evidence type="ECO:0000313" key="11">
    <source>
        <dbReference type="Proteomes" id="UP000183203"/>
    </source>
</evidence>
<dbReference type="GO" id="GO:0006355">
    <property type="term" value="P:regulation of DNA-templated transcription"/>
    <property type="evidence" value="ECO:0007669"/>
    <property type="project" value="InterPro"/>
</dbReference>
<dbReference type="Gene3D" id="6.10.250.690">
    <property type="match status" value="1"/>
</dbReference>
<dbReference type="GO" id="GO:0000976">
    <property type="term" value="F:transcription cis-regulatory region binding"/>
    <property type="evidence" value="ECO:0007669"/>
    <property type="project" value="TreeGrafter"/>
</dbReference>
<dbReference type="PROSITE" id="PS51755">
    <property type="entry name" value="OMPR_PHOB"/>
    <property type="match status" value="1"/>
</dbReference>
<feature type="domain" description="OmpR/PhoB-type" evidence="9">
    <location>
        <begin position="179"/>
        <end position="273"/>
    </location>
</feature>
<evidence type="ECO:0000256" key="6">
    <source>
        <dbReference type="PROSITE-ProRule" id="PRU00169"/>
    </source>
</evidence>
<keyword evidence="1 6" id="KW-0597">Phosphoprotein</keyword>
<dbReference type="GO" id="GO:0032993">
    <property type="term" value="C:protein-DNA complex"/>
    <property type="evidence" value="ECO:0007669"/>
    <property type="project" value="TreeGrafter"/>
</dbReference>
<evidence type="ECO:0000313" key="10">
    <source>
        <dbReference type="EMBL" id="SDB94571.1"/>
    </source>
</evidence>
<dbReference type="PROSITE" id="PS50110">
    <property type="entry name" value="RESPONSE_REGULATORY"/>
    <property type="match status" value="1"/>
</dbReference>
<keyword evidence="2" id="KW-0902">Two-component regulatory system</keyword>
<dbReference type="Gene3D" id="3.40.50.2300">
    <property type="match status" value="1"/>
</dbReference>
<dbReference type="InterPro" id="IPR001789">
    <property type="entry name" value="Sig_transdc_resp-reg_receiver"/>
</dbReference>
<dbReference type="AlphaFoldDB" id="A0A1G6HK51"/>
<dbReference type="InterPro" id="IPR011006">
    <property type="entry name" value="CheY-like_superfamily"/>
</dbReference>
<gene>
    <name evidence="10" type="ORF">SAMN05216418_1295</name>
</gene>
<sequence>MDSFSSRAPLHDPGGDDETYADILVRLLRFRPDPYMRLTFASGRAPGSTHRHAYDEGMHVLVAEDDGSVAAALVSALQRAGHSCTRVARGSDVLLRHRDAQVVLLDLGLEDMDGLDALRRLRAVSEVPVIVVTARGDEHSTVKALSLGADDYLVKPVRLHELLARLVAVTRRYTPPEEPTHVRVGTVDIDIEARRVSTGERDVSLTPNEFGILVSLARRAGQIVTRRQVLDEVWGDAYATSSRSFDVHLGQLRQKLPEITITTVRGVGYRCEGAG</sequence>
<dbReference type="STRING" id="993073.AS029_05230"/>
<evidence type="ECO:0000256" key="3">
    <source>
        <dbReference type="ARBA" id="ARBA00023015"/>
    </source>
</evidence>
<dbReference type="GO" id="GO:0005829">
    <property type="term" value="C:cytosol"/>
    <property type="evidence" value="ECO:0007669"/>
    <property type="project" value="TreeGrafter"/>
</dbReference>
<dbReference type="Pfam" id="PF00072">
    <property type="entry name" value="Response_reg"/>
    <property type="match status" value="1"/>
</dbReference>
<feature type="DNA-binding region" description="OmpR/PhoB-type" evidence="7">
    <location>
        <begin position="179"/>
        <end position="273"/>
    </location>
</feature>
<accession>A0A1G6HK51</accession>
<feature type="domain" description="Response regulatory" evidence="8">
    <location>
        <begin position="59"/>
        <end position="170"/>
    </location>
</feature>
<dbReference type="SUPFAM" id="SSF52172">
    <property type="entry name" value="CheY-like"/>
    <property type="match status" value="1"/>
</dbReference>
<keyword evidence="3" id="KW-0805">Transcription regulation</keyword>
<evidence type="ECO:0000259" key="8">
    <source>
        <dbReference type="PROSITE" id="PS50110"/>
    </source>
</evidence>
<dbReference type="GO" id="GO:0000156">
    <property type="term" value="F:phosphorelay response regulator activity"/>
    <property type="evidence" value="ECO:0007669"/>
    <property type="project" value="TreeGrafter"/>
</dbReference>
<dbReference type="SMART" id="SM00448">
    <property type="entry name" value="REC"/>
    <property type="match status" value="1"/>
</dbReference>
<protein>
    <submittedName>
        <fullName evidence="10">DNA-binding response regulator, OmpR family, contains REC and winged-helix (WHTH) domain</fullName>
    </submittedName>
</protein>
<organism evidence="10 11">
    <name type="scientific">Microbacterium enclense</name>
    <dbReference type="NCBI Taxonomy" id="993073"/>
    <lineage>
        <taxon>Bacteria</taxon>
        <taxon>Bacillati</taxon>
        <taxon>Actinomycetota</taxon>
        <taxon>Actinomycetes</taxon>
        <taxon>Micrococcales</taxon>
        <taxon>Microbacteriaceae</taxon>
        <taxon>Microbacterium</taxon>
    </lineage>
</organism>
<dbReference type="InterPro" id="IPR036388">
    <property type="entry name" value="WH-like_DNA-bd_sf"/>
</dbReference>
<name>A0A1G6HK51_9MICO</name>
<dbReference type="SMART" id="SM00862">
    <property type="entry name" value="Trans_reg_C"/>
    <property type="match status" value="1"/>
</dbReference>
<evidence type="ECO:0000259" key="9">
    <source>
        <dbReference type="PROSITE" id="PS51755"/>
    </source>
</evidence>
<dbReference type="PANTHER" id="PTHR48111:SF1">
    <property type="entry name" value="TWO-COMPONENT RESPONSE REGULATOR ORR33"/>
    <property type="match status" value="1"/>
</dbReference>